<comment type="caution">
    <text evidence="2">The sequence shown here is derived from an EMBL/GenBank/DDBJ whole genome shotgun (WGS) entry which is preliminary data.</text>
</comment>
<feature type="domain" description="Lon N-terminal" evidence="1">
    <location>
        <begin position="7"/>
        <end position="216"/>
    </location>
</feature>
<evidence type="ECO:0000313" key="2">
    <source>
        <dbReference type="EMBL" id="OQW88281.1"/>
    </source>
</evidence>
<protein>
    <submittedName>
        <fullName evidence="2">Peptidase S16</fullName>
    </submittedName>
</protein>
<dbReference type="AlphaFoldDB" id="A0A1W9KUR1"/>
<dbReference type="PANTHER" id="PTHR46732:SF8">
    <property type="entry name" value="ATP-DEPENDENT PROTEASE LA (LON) DOMAIN PROTEIN"/>
    <property type="match status" value="1"/>
</dbReference>
<dbReference type="Proteomes" id="UP000192505">
    <property type="component" value="Unassembled WGS sequence"/>
</dbReference>
<accession>A0A1W9KUR1</accession>
<dbReference type="Gene3D" id="1.10.4060.10">
    <property type="entry name" value="BPP1347 like domain"/>
    <property type="match status" value="1"/>
</dbReference>
<dbReference type="InterPro" id="IPR003111">
    <property type="entry name" value="Lon_prtase_N"/>
</dbReference>
<reference evidence="2 3" key="1">
    <citation type="submission" date="2017-01" db="EMBL/GenBank/DDBJ databases">
        <title>Novel large sulfur bacteria in the metagenomes of groundwater-fed chemosynthetic microbial mats in the Lake Huron basin.</title>
        <authorList>
            <person name="Sharrar A.M."/>
            <person name="Flood B.E."/>
            <person name="Bailey J.V."/>
            <person name="Jones D.S."/>
            <person name="Biddanda B."/>
            <person name="Ruberg S.A."/>
            <person name="Marcus D.N."/>
            <person name="Dick G.J."/>
        </authorList>
    </citation>
    <scope>NUCLEOTIDE SEQUENCE [LARGE SCALE GENOMIC DNA]</scope>
    <source>
        <strain evidence="2">A7</strain>
    </source>
</reference>
<dbReference type="PANTHER" id="PTHR46732">
    <property type="entry name" value="ATP-DEPENDENT PROTEASE LA (LON) DOMAIN PROTEIN"/>
    <property type="match status" value="1"/>
</dbReference>
<dbReference type="EMBL" id="MTEI01000004">
    <property type="protein sequence ID" value="OQW88281.1"/>
    <property type="molecule type" value="Genomic_DNA"/>
</dbReference>
<dbReference type="SUPFAM" id="SSF88697">
    <property type="entry name" value="PUA domain-like"/>
    <property type="match status" value="1"/>
</dbReference>
<dbReference type="InterPro" id="IPR015947">
    <property type="entry name" value="PUA-like_sf"/>
</dbReference>
<evidence type="ECO:0000259" key="1">
    <source>
        <dbReference type="PROSITE" id="PS51787"/>
    </source>
</evidence>
<sequence>MTDTLALQSLPLFPLGTVLFPGGYLPLQIFEVRYLDMIGKCFKTGAPFGVVSLNRGSEVRQAPGNKPGGDSFAQEIFYPTGTLARITHLSRPQPGLMLIQCTGEQRFGVQNHHLMKHGLWVADVALLPDDQKVPIPPDLRAVATTLKRVIDTLQSQDLEPDQMPIQPPYQLEDCAWVANRWCELLPMALELKHRMMALDNPLVRLELVSDLLERNGIPT</sequence>
<dbReference type="SMART" id="SM00464">
    <property type="entry name" value="LON"/>
    <property type="match status" value="1"/>
</dbReference>
<dbReference type="InterPro" id="IPR046336">
    <property type="entry name" value="Lon_prtase_N_sf"/>
</dbReference>
<name>A0A1W9KUR1_9BURK</name>
<evidence type="ECO:0000313" key="3">
    <source>
        <dbReference type="Proteomes" id="UP000192505"/>
    </source>
</evidence>
<proteinExistence type="predicted"/>
<organism evidence="2 3">
    <name type="scientific">Rhodoferax ferrireducens</name>
    <dbReference type="NCBI Taxonomy" id="192843"/>
    <lineage>
        <taxon>Bacteria</taxon>
        <taxon>Pseudomonadati</taxon>
        <taxon>Pseudomonadota</taxon>
        <taxon>Betaproteobacteria</taxon>
        <taxon>Burkholderiales</taxon>
        <taxon>Comamonadaceae</taxon>
        <taxon>Rhodoferax</taxon>
    </lineage>
</organism>
<gene>
    <name evidence="2" type="ORF">BWK72_08240</name>
</gene>
<dbReference type="Gene3D" id="2.30.130.40">
    <property type="entry name" value="LON domain-like"/>
    <property type="match status" value="1"/>
</dbReference>
<dbReference type="PROSITE" id="PS51787">
    <property type="entry name" value="LON_N"/>
    <property type="match status" value="1"/>
</dbReference>
<dbReference type="Pfam" id="PF02190">
    <property type="entry name" value="LON_substr_bdg"/>
    <property type="match status" value="1"/>
</dbReference>